<keyword evidence="1" id="KW-0472">Membrane</keyword>
<dbReference type="RefSeq" id="WP_115958888.1">
    <property type="nucleotide sequence ID" value="NZ_CBCRVL010000006.1"/>
</dbReference>
<feature type="transmembrane region" description="Helical" evidence="1">
    <location>
        <begin position="208"/>
        <end position="226"/>
    </location>
</feature>
<sequence length="229" mass="26899">MQEDVRKEFLPLFSKPWWMMTWLTRIFGGLLLLTVFLAVLILPVVICKKPLLFAVVAILYYPALAVGLYRFYNYRKKVMNRVVSRIVVDDKGIHYERIDGTIDQILYTNLEKYDFPGDYDIILSARNKRYVLTVNDNGSLVKVDFEGVDAGYRYYVGNLKVLRRRFIQGVAYFRPDLKIDPFVFDEFCIHPETFTFDRKRYMKHVTQSAIIIGIILLISVVMMLIINKL</sequence>
<protein>
    <submittedName>
        <fullName evidence="2">Uncharacterized protein</fullName>
    </submittedName>
</protein>
<feature type="transmembrane region" description="Helical" evidence="1">
    <location>
        <begin position="52"/>
        <end position="72"/>
    </location>
</feature>
<keyword evidence="1" id="KW-1133">Transmembrane helix</keyword>
<proteinExistence type="predicted"/>
<keyword evidence="1" id="KW-0812">Transmembrane</keyword>
<dbReference type="Proteomes" id="UP000256769">
    <property type="component" value="Unassembled WGS sequence"/>
</dbReference>
<evidence type="ECO:0000256" key="1">
    <source>
        <dbReference type="SAM" id="Phobius"/>
    </source>
</evidence>
<evidence type="ECO:0000313" key="2">
    <source>
        <dbReference type="EMBL" id="REC67084.1"/>
    </source>
</evidence>
<dbReference type="EMBL" id="QNUE01000006">
    <property type="protein sequence ID" value="REC67084.1"/>
    <property type="molecule type" value="Genomic_DNA"/>
</dbReference>
<accession>A0A3D9CMZ0</accession>
<reference evidence="2 3" key="1">
    <citation type="journal article" date="2007" name="Int. J. Syst. Evol. Microbiol.">
        <title>Chryseobacterium flavum sp. nov., isolated from polluted soil.</title>
        <authorList>
            <person name="Zhou Y."/>
            <person name="Dong J."/>
            <person name="Wang X."/>
            <person name="Huang X."/>
            <person name="Zhang K.Y."/>
            <person name="Zhang Y.Q."/>
            <person name="Guo Y.F."/>
            <person name="Lai R."/>
            <person name="Li W.J."/>
        </authorList>
    </citation>
    <scope>NUCLEOTIDE SEQUENCE [LARGE SCALE GENOMIC DNA]</scope>
    <source>
        <strain evidence="2 3">KCTC 12877</strain>
    </source>
</reference>
<comment type="caution">
    <text evidence="2">The sequence shown here is derived from an EMBL/GenBank/DDBJ whole genome shotgun (WGS) entry which is preliminary data.</text>
</comment>
<dbReference type="AlphaFoldDB" id="A0A3D9CMZ0"/>
<evidence type="ECO:0000313" key="3">
    <source>
        <dbReference type="Proteomes" id="UP000256769"/>
    </source>
</evidence>
<gene>
    <name evidence="2" type="ORF">DRF59_08970</name>
</gene>
<feature type="transmembrane region" description="Helical" evidence="1">
    <location>
        <begin position="22"/>
        <end position="46"/>
    </location>
</feature>
<dbReference type="OrthoDB" id="769178at2"/>
<name>A0A3D9CMZ0_9FLAO</name>
<organism evidence="2 3">
    <name type="scientific">Chryseobacterium flavum</name>
    <dbReference type="NCBI Taxonomy" id="415851"/>
    <lineage>
        <taxon>Bacteria</taxon>
        <taxon>Pseudomonadati</taxon>
        <taxon>Bacteroidota</taxon>
        <taxon>Flavobacteriia</taxon>
        <taxon>Flavobacteriales</taxon>
        <taxon>Weeksellaceae</taxon>
        <taxon>Chryseobacterium group</taxon>
        <taxon>Chryseobacterium</taxon>
    </lineage>
</organism>
<keyword evidence="3" id="KW-1185">Reference proteome</keyword>